<dbReference type="InterPro" id="IPR014936">
    <property type="entry name" value="Axin_b-cat-bd"/>
</dbReference>
<feature type="compositionally biased region" description="Basic and acidic residues" evidence="5">
    <location>
        <begin position="598"/>
        <end position="607"/>
    </location>
</feature>
<dbReference type="GO" id="GO:0019901">
    <property type="term" value="F:protein kinase binding"/>
    <property type="evidence" value="ECO:0007669"/>
    <property type="project" value="TreeGrafter"/>
</dbReference>
<evidence type="ECO:0000256" key="2">
    <source>
        <dbReference type="ARBA" id="ARBA00022490"/>
    </source>
</evidence>
<dbReference type="VEuPathDB" id="VectorBase:AAEL003388"/>
<evidence type="ECO:0000256" key="3">
    <source>
        <dbReference type="ARBA" id="ARBA00022687"/>
    </source>
</evidence>
<dbReference type="HOGENOM" id="CLU_016422_1_0_1"/>
<dbReference type="PaxDb" id="7159-AAEL003388-PA"/>
<proteinExistence type="predicted"/>
<dbReference type="PROSITE" id="PS50841">
    <property type="entry name" value="DIX"/>
    <property type="match status" value="1"/>
</dbReference>
<dbReference type="GO" id="GO:0031625">
    <property type="term" value="F:ubiquitin protein ligase binding"/>
    <property type="evidence" value="ECO:0007669"/>
    <property type="project" value="TreeGrafter"/>
</dbReference>
<dbReference type="GO" id="GO:0005737">
    <property type="term" value="C:cytoplasm"/>
    <property type="evidence" value="ECO:0007669"/>
    <property type="project" value="UniProtKB-SubCell"/>
</dbReference>
<evidence type="ECO:0000256" key="5">
    <source>
        <dbReference type="SAM" id="MobiDB-lite"/>
    </source>
</evidence>
<dbReference type="GO" id="GO:0032436">
    <property type="term" value="P:positive regulation of proteasomal ubiquitin-dependent protein catabolic process"/>
    <property type="evidence" value="ECO:0007669"/>
    <property type="project" value="TreeGrafter"/>
</dbReference>
<dbReference type="SMART" id="SM00021">
    <property type="entry name" value="DAX"/>
    <property type="match status" value="1"/>
</dbReference>
<protein>
    <submittedName>
        <fullName evidence="8">AAEL003388-PA</fullName>
    </submittedName>
</protein>
<dbReference type="InterPro" id="IPR044926">
    <property type="entry name" value="RGS_subdomain_2"/>
</dbReference>
<sequence>MSQYSSHKFDDVTCSGPRPPVPGEESRRKMTDSLHRDKSRDSPPAYYRWADKLTNLLEDADGAELFKRFVELEGEEHSSRLKFYFACEGLKQLSDPEKVTQTIGAIYRRFLKRVPRESKLYCNDQIRNTIKAGLKNEMILTPDIFDQMQADVAAIISTTTYPNFLQSDLYIQYVQNMQFGSGSGSGGASCISLPAGIPAAGPSSVAAPGALSSLTSSSSTSELISHSSSALPTLHEDSELVNADSIEQLYGATGPVVAASNISFTSGVSGSGSSSGSNLAPGNKPAMTLTKDALIATQKRRLEMRPPGPHGFSVYTKYASYNPVSRRDSELASLSSGRTDSDKVSLPTSTSADGRPHSQSKHHYRHHTSIERRLMNENAIANEEPDAFAIIPRTHRQFQKPLPPDQFVSVLTSKLKMVQQERENKELLSKKLQEIEQSDKSQSNKFFADAIRQKLQVEDDSDQDILDKHVSRVWSDLTPSRSPGTMSPCPNISRARRHEVGGFGGGSMSAQSSMRHSKSMPEGHPMGLMGPPAQPRRLNNKWPSVYTDSGISLLSTDTLTKSSNADMQSASTSSSRPLSRTMHADMSLTNTATLLQESSRRLDDEPRRSKRYQHPLPPPPLPPPAASLPLVPPPIPAKPSSTSAASEFTVVVYSFCDEEVPYRIKIPGSQPPTLKQFKDYLPKKGNYRFFFKTRCDDLDSPVIQEEINNDGEMLPLFEGKVMGTVKPLD</sequence>
<dbReference type="eggNOG" id="KOG3589">
    <property type="taxonomic scope" value="Eukaryota"/>
</dbReference>
<dbReference type="SMART" id="SM00315">
    <property type="entry name" value="RGS"/>
    <property type="match status" value="1"/>
</dbReference>
<dbReference type="GO" id="GO:0005634">
    <property type="term" value="C:nucleus"/>
    <property type="evidence" value="ECO:0007669"/>
    <property type="project" value="TreeGrafter"/>
</dbReference>
<dbReference type="Gene3D" id="1.10.196.10">
    <property type="match status" value="1"/>
</dbReference>
<feature type="domain" description="RGS" evidence="6">
    <location>
        <begin position="52"/>
        <end position="174"/>
    </location>
</feature>
<feature type="region of interest" description="Disordered" evidence="5">
    <location>
        <begin position="1"/>
        <end position="42"/>
    </location>
</feature>
<dbReference type="AlphaFoldDB" id="Q17FL7"/>
<dbReference type="Pfam" id="PF00778">
    <property type="entry name" value="DIX"/>
    <property type="match status" value="1"/>
</dbReference>
<dbReference type="GO" id="GO:0030877">
    <property type="term" value="C:beta-catenin destruction complex"/>
    <property type="evidence" value="ECO:0007669"/>
    <property type="project" value="TreeGrafter"/>
</dbReference>
<evidence type="ECO:0000259" key="6">
    <source>
        <dbReference type="PROSITE" id="PS50132"/>
    </source>
</evidence>
<dbReference type="SUPFAM" id="SSF48097">
    <property type="entry name" value="Regulator of G-protein signaling, RGS"/>
    <property type="match status" value="1"/>
</dbReference>
<dbReference type="Gene3D" id="1.10.167.10">
    <property type="entry name" value="Regulator of G-protein Signalling 4, domain 2"/>
    <property type="match status" value="1"/>
</dbReference>
<reference evidence="8" key="2">
    <citation type="journal article" date="2007" name="Science">
        <title>Genome sequence of Aedes aegypti, a major arbovirus vector.</title>
        <authorList>
            <person name="Nene V."/>
            <person name="Wortman J.R."/>
            <person name="Lawson D."/>
            <person name="Haas B."/>
            <person name="Kodira C."/>
            <person name="Tu Z.J."/>
            <person name="Loftus B."/>
            <person name="Xi Z."/>
            <person name="Megy K."/>
            <person name="Grabherr M."/>
            <person name="Ren Q."/>
            <person name="Zdobnov E.M."/>
            <person name="Lobo N.F."/>
            <person name="Campbell K.S."/>
            <person name="Brown S.E."/>
            <person name="Bonaldo M.F."/>
            <person name="Zhu J."/>
            <person name="Sinkins S.P."/>
            <person name="Hogenkamp D.G."/>
            <person name="Amedeo P."/>
            <person name="Arensburger P."/>
            <person name="Atkinson P.W."/>
            <person name="Bidwell S."/>
            <person name="Biedler J."/>
            <person name="Birney E."/>
            <person name="Bruggner R.V."/>
            <person name="Costas J."/>
            <person name="Coy M.R."/>
            <person name="Crabtree J."/>
            <person name="Crawford M."/>
            <person name="Debruyn B."/>
            <person name="Decaprio D."/>
            <person name="Eiglmeier K."/>
            <person name="Eisenstadt E."/>
            <person name="El-Dorry H."/>
            <person name="Gelbart W.M."/>
            <person name="Gomes S.L."/>
            <person name="Hammond M."/>
            <person name="Hannick L.I."/>
            <person name="Hogan J.R."/>
            <person name="Holmes M.H."/>
            <person name="Jaffe D."/>
            <person name="Johnston J.S."/>
            <person name="Kennedy R.C."/>
            <person name="Koo H."/>
            <person name="Kravitz S."/>
            <person name="Kriventseva E.V."/>
            <person name="Kulp D."/>
            <person name="Labutti K."/>
            <person name="Lee E."/>
            <person name="Li S."/>
            <person name="Lovin D.D."/>
            <person name="Mao C."/>
            <person name="Mauceli E."/>
            <person name="Menck C.F."/>
            <person name="Miller J.R."/>
            <person name="Montgomery P."/>
            <person name="Mori A."/>
            <person name="Nascimento A.L."/>
            <person name="Naveira H.F."/>
            <person name="Nusbaum C."/>
            <person name="O'leary S."/>
            <person name="Orvis J."/>
            <person name="Pertea M."/>
            <person name="Quesneville H."/>
            <person name="Reidenbach K.R."/>
            <person name="Rogers Y.H."/>
            <person name="Roth C.W."/>
            <person name="Schneider J.R."/>
            <person name="Schatz M."/>
            <person name="Shumway M."/>
            <person name="Stanke M."/>
            <person name="Stinson E.O."/>
            <person name="Tubio J.M."/>
            <person name="Vanzee J.P."/>
            <person name="Verjovski-Almeida S."/>
            <person name="Werner D."/>
            <person name="White O."/>
            <person name="Wyder S."/>
            <person name="Zeng Q."/>
            <person name="Zhao Q."/>
            <person name="Zhao Y."/>
            <person name="Hill C.A."/>
            <person name="Raikhel A.S."/>
            <person name="Soares M.B."/>
            <person name="Knudson D.L."/>
            <person name="Lee N.H."/>
            <person name="Galagan J."/>
            <person name="Salzberg S.L."/>
            <person name="Paulsen I.T."/>
            <person name="Dimopoulos G."/>
            <person name="Collins F.H."/>
            <person name="Birren B."/>
            <person name="Fraser-Liggett C.M."/>
            <person name="Severson D.W."/>
        </authorList>
    </citation>
    <scope>NUCLEOTIDE SEQUENCE [LARGE SCALE GENOMIC DNA]</scope>
    <source>
        <strain evidence="8">Liverpool</strain>
    </source>
</reference>
<evidence type="ECO:0000256" key="1">
    <source>
        <dbReference type="ARBA" id="ARBA00004496"/>
    </source>
</evidence>
<feature type="region of interest" description="Disordered" evidence="5">
    <location>
        <begin position="329"/>
        <end position="367"/>
    </location>
</feature>
<keyword evidence="2" id="KW-0963">Cytoplasm</keyword>
<dbReference type="GO" id="GO:0016055">
    <property type="term" value="P:Wnt signaling pathway"/>
    <property type="evidence" value="ECO:0007669"/>
    <property type="project" value="UniProtKB-KW"/>
</dbReference>
<name>Q17FL7_AEDAE</name>
<dbReference type="GO" id="GO:0090090">
    <property type="term" value="P:negative regulation of canonical Wnt signaling pathway"/>
    <property type="evidence" value="ECO:0007669"/>
    <property type="project" value="InterPro"/>
</dbReference>
<dbReference type="OMA" id="YVYTAST"/>
<dbReference type="InterPro" id="IPR016137">
    <property type="entry name" value="RGS"/>
</dbReference>
<organism evidence="8 9">
    <name type="scientific">Aedes aegypti</name>
    <name type="common">Yellowfever mosquito</name>
    <name type="synonym">Culex aegypti</name>
    <dbReference type="NCBI Taxonomy" id="7159"/>
    <lineage>
        <taxon>Eukaryota</taxon>
        <taxon>Metazoa</taxon>
        <taxon>Ecdysozoa</taxon>
        <taxon>Arthropoda</taxon>
        <taxon>Hexapoda</taxon>
        <taxon>Insecta</taxon>
        <taxon>Pterygota</taxon>
        <taxon>Neoptera</taxon>
        <taxon>Endopterygota</taxon>
        <taxon>Diptera</taxon>
        <taxon>Nematocera</taxon>
        <taxon>Culicoidea</taxon>
        <taxon>Culicidae</taxon>
        <taxon>Culicinae</taxon>
        <taxon>Aedini</taxon>
        <taxon>Aedes</taxon>
        <taxon>Stegomyia</taxon>
    </lineage>
</organism>
<dbReference type="InterPro" id="IPR029071">
    <property type="entry name" value="Ubiquitin-like_domsf"/>
</dbReference>
<dbReference type="InterPro" id="IPR001158">
    <property type="entry name" value="DIX"/>
</dbReference>
<dbReference type="Pfam" id="PF08833">
    <property type="entry name" value="Axin_b-cat_bind"/>
    <property type="match status" value="1"/>
</dbReference>
<evidence type="ECO:0000313" key="8">
    <source>
        <dbReference type="EMBL" id="EAT45326.1"/>
    </source>
</evidence>
<evidence type="ECO:0000313" key="9">
    <source>
        <dbReference type="Proteomes" id="UP000682892"/>
    </source>
</evidence>
<reference evidence="8" key="3">
    <citation type="submission" date="2012-09" db="EMBL/GenBank/DDBJ databases">
        <authorList>
            <consortium name="VectorBase"/>
        </authorList>
    </citation>
    <scope>NUCLEOTIDE SEQUENCE</scope>
    <source>
        <strain evidence="8">Liverpool</strain>
    </source>
</reference>
<dbReference type="InterPro" id="IPR036305">
    <property type="entry name" value="RGS_sf"/>
</dbReference>
<dbReference type="SUPFAM" id="SSF54236">
    <property type="entry name" value="Ubiquitin-like"/>
    <property type="match status" value="1"/>
</dbReference>
<dbReference type="PANTHER" id="PTHR46102">
    <property type="entry name" value="AXIN"/>
    <property type="match status" value="1"/>
</dbReference>
<dbReference type="GO" id="GO:0008013">
    <property type="term" value="F:beta-catenin binding"/>
    <property type="evidence" value="ECO:0007669"/>
    <property type="project" value="TreeGrafter"/>
</dbReference>
<reference evidence="8" key="1">
    <citation type="submission" date="2005-10" db="EMBL/GenBank/DDBJ databases">
        <authorList>
            <person name="Loftus B.J."/>
            <person name="Nene V.M."/>
            <person name="Hannick L.I."/>
            <person name="Bidwell S."/>
            <person name="Haas B."/>
            <person name="Amedeo P."/>
            <person name="Orvis J."/>
            <person name="Wortman J.R."/>
            <person name="White O.R."/>
            <person name="Salzberg S."/>
            <person name="Shumway M."/>
            <person name="Koo H."/>
            <person name="Zhao Y."/>
            <person name="Holmes M."/>
            <person name="Miller J."/>
            <person name="Schatz M."/>
            <person name="Pop M."/>
            <person name="Pai G."/>
            <person name="Utterback T."/>
            <person name="Rogers Y.-H."/>
            <person name="Kravitz S."/>
            <person name="Fraser C.M."/>
        </authorList>
    </citation>
    <scope>NUCLEOTIDE SEQUENCE</scope>
    <source>
        <strain evidence="8">Liverpool</strain>
    </source>
</reference>
<dbReference type="EMBL" id="CH477270">
    <property type="protein sequence ID" value="EAT45326.1"/>
    <property type="molecule type" value="Genomic_DNA"/>
</dbReference>
<dbReference type="GO" id="GO:0048468">
    <property type="term" value="P:cell development"/>
    <property type="evidence" value="ECO:0007669"/>
    <property type="project" value="TreeGrafter"/>
</dbReference>
<dbReference type="GO" id="GO:0060090">
    <property type="term" value="F:molecular adaptor activity"/>
    <property type="evidence" value="ECO:0007669"/>
    <property type="project" value="TreeGrafter"/>
</dbReference>
<feature type="compositionally biased region" description="Polar residues" evidence="5">
    <location>
        <begin position="477"/>
        <end position="490"/>
    </location>
</feature>
<dbReference type="PhylomeDB" id="Q17FL7"/>
<keyword evidence="3 4" id="KW-0879">Wnt signaling pathway</keyword>
<feature type="region of interest" description="Disordered" evidence="5">
    <location>
        <begin position="562"/>
        <end position="641"/>
    </location>
</feature>
<gene>
    <name evidence="8" type="ORF">AaeL_AAEL003388</name>
</gene>
<dbReference type="GO" id="GO:0005886">
    <property type="term" value="C:plasma membrane"/>
    <property type="evidence" value="ECO:0007669"/>
    <property type="project" value="TreeGrafter"/>
</dbReference>
<feature type="domain" description="DIX" evidence="7">
    <location>
        <begin position="646"/>
        <end position="729"/>
    </location>
</feature>
<dbReference type="InterPro" id="IPR038207">
    <property type="entry name" value="DIX_dom_sf"/>
</dbReference>
<dbReference type="STRING" id="7159.Q17FL7"/>
<feature type="compositionally biased region" description="Basic and acidic residues" evidence="5">
    <location>
        <begin position="24"/>
        <end position="41"/>
    </location>
</feature>
<feature type="compositionally biased region" description="Basic residues" evidence="5">
    <location>
        <begin position="358"/>
        <end position="367"/>
    </location>
</feature>
<dbReference type="PANTHER" id="PTHR46102:SF2">
    <property type="entry name" value="AXIN"/>
    <property type="match status" value="1"/>
</dbReference>
<dbReference type="Pfam" id="PF00615">
    <property type="entry name" value="RGS"/>
    <property type="match status" value="1"/>
</dbReference>
<feature type="compositionally biased region" description="Low complexity" evidence="5">
    <location>
        <begin position="562"/>
        <end position="581"/>
    </location>
</feature>
<feature type="compositionally biased region" description="Pro residues" evidence="5">
    <location>
        <begin position="615"/>
        <end position="637"/>
    </location>
</feature>
<dbReference type="InterPro" id="IPR024066">
    <property type="entry name" value="RGS_subdom1/3"/>
</dbReference>
<dbReference type="PROSITE" id="PS50132">
    <property type="entry name" value="RGS"/>
    <property type="match status" value="1"/>
</dbReference>
<evidence type="ECO:0000256" key="4">
    <source>
        <dbReference type="PROSITE-ProRule" id="PRU00069"/>
    </source>
</evidence>
<evidence type="ECO:0000259" key="7">
    <source>
        <dbReference type="PROSITE" id="PS50841"/>
    </source>
</evidence>
<comment type="subcellular location">
    <subcellularLocation>
        <location evidence="1">Cytoplasm</location>
    </subcellularLocation>
</comment>
<accession>Q17FL7</accession>
<dbReference type="Gene3D" id="2.40.240.130">
    <property type="match status" value="1"/>
</dbReference>
<feature type="region of interest" description="Disordered" evidence="5">
    <location>
        <begin position="477"/>
        <end position="543"/>
    </location>
</feature>
<dbReference type="InterPro" id="IPR043581">
    <property type="entry name" value="Axin-like"/>
</dbReference>
<dbReference type="Proteomes" id="UP000682892">
    <property type="component" value="Chromosome 3"/>
</dbReference>
<feature type="compositionally biased region" description="Polar residues" evidence="5">
    <location>
        <begin position="587"/>
        <end position="597"/>
    </location>
</feature>